<evidence type="ECO:0000256" key="1">
    <source>
        <dbReference type="ARBA" id="ARBA00022801"/>
    </source>
</evidence>
<evidence type="ECO:0000256" key="2">
    <source>
        <dbReference type="HAMAP-Rule" id="MF_00832"/>
    </source>
</evidence>
<dbReference type="PANTHER" id="PTHR43798">
    <property type="entry name" value="MONOACYLGLYCEROL LIPASE"/>
    <property type="match status" value="1"/>
</dbReference>
<dbReference type="SUPFAM" id="SSF53474">
    <property type="entry name" value="alpha/beta-Hydrolases"/>
    <property type="match status" value="1"/>
</dbReference>
<dbReference type="Proteomes" id="UP000077875">
    <property type="component" value="Chromosome"/>
</dbReference>
<dbReference type="InterPro" id="IPR029058">
    <property type="entry name" value="AB_hydrolase_fold"/>
</dbReference>
<gene>
    <name evidence="2" type="primary">rutD</name>
    <name evidence="4" type="ORF">A5892_14185</name>
</gene>
<dbReference type="InterPro" id="IPR050266">
    <property type="entry name" value="AB_hydrolase_sf"/>
</dbReference>
<comment type="similarity">
    <text evidence="2">Belongs to the AB hydrolase superfamily. Hydrolase RutD family.</text>
</comment>
<evidence type="ECO:0000313" key="4">
    <source>
        <dbReference type="EMBL" id="ANF58480.1"/>
    </source>
</evidence>
<dbReference type="STRING" id="376489.A5892_14185"/>
<protein>
    <recommendedName>
        <fullName evidence="2">Putative carbamate hydrolase RutD</fullName>
        <ecNumber evidence="2">3.5.1.-</ecNumber>
    </recommendedName>
    <alternativeName>
        <fullName evidence="2">Aminohydrolase</fullName>
    </alternativeName>
</protein>
<keyword evidence="5" id="KW-1185">Reference proteome</keyword>
<dbReference type="EMBL" id="CP015243">
    <property type="protein sequence ID" value="ANF58480.1"/>
    <property type="molecule type" value="Genomic_DNA"/>
</dbReference>
<reference evidence="4 5" key="1">
    <citation type="submission" date="2016-04" db="EMBL/GenBank/DDBJ databases">
        <title>Complete Genome Sequence of Halotalea alkalilenta IHB B 13600.</title>
        <authorList>
            <person name="Swarnkar M.K."/>
            <person name="Sharma A."/>
            <person name="Kaushal K."/>
            <person name="Soni R."/>
            <person name="Rana S."/>
            <person name="Singh A.K."/>
            <person name="Gulati A."/>
        </authorList>
    </citation>
    <scope>NUCLEOTIDE SEQUENCE [LARGE SCALE GENOMIC DNA]</scope>
    <source>
        <strain evidence="4 5">IHB B 13600</strain>
    </source>
</reference>
<dbReference type="GO" id="GO:0016811">
    <property type="term" value="F:hydrolase activity, acting on carbon-nitrogen (but not peptide) bonds, in linear amides"/>
    <property type="evidence" value="ECO:0007669"/>
    <property type="project" value="InterPro"/>
</dbReference>
<dbReference type="GO" id="GO:0006212">
    <property type="term" value="P:uracil catabolic process"/>
    <property type="evidence" value="ECO:0007669"/>
    <property type="project" value="UniProtKB-UniRule"/>
</dbReference>
<dbReference type="PRINTS" id="PR00111">
    <property type="entry name" value="ABHYDROLASE"/>
</dbReference>
<dbReference type="NCBIfam" id="TIGR03611">
    <property type="entry name" value="RutD"/>
    <property type="match status" value="1"/>
</dbReference>
<proteinExistence type="inferred from homology"/>
<name>A0A172YGR3_9GAMM</name>
<dbReference type="GO" id="GO:0046464">
    <property type="term" value="P:acylglycerol catabolic process"/>
    <property type="evidence" value="ECO:0007669"/>
    <property type="project" value="TreeGrafter"/>
</dbReference>
<comment type="function">
    <text evidence="2">Involved in pyrimidine catabolism. May facilitate the hydrolysis of carbamate, a reaction that can also occur spontaneously.</text>
</comment>
<dbReference type="InterPro" id="IPR019913">
    <property type="entry name" value="Pyrimidine_utilisation_RutD"/>
</dbReference>
<dbReference type="HAMAP" id="MF_00832">
    <property type="entry name" value="RutD"/>
    <property type="match status" value="1"/>
</dbReference>
<dbReference type="Gene3D" id="3.40.50.1820">
    <property type="entry name" value="alpha/beta hydrolase"/>
    <property type="match status" value="1"/>
</dbReference>
<sequence length="258" mass="28321">MLHYEWLGSRDPEAPVVVMSAGLGGAGAYWHPQVEALGARFRVLLYDQLGTGQSAAVLPEGYSVENMAEELIELAESLGLERFDFVGHAFGGLVGLWLARKRPALVRRLVVAGGWVSLDSHSRRCFDARIALLTKVGARAYLAAQPIFLFPADWLSANAERVDREQASQLAHFPGAGNVLKRIEALAGFDARGWIAEIETPTLVITARDDVLVPWTASRRLAELMPQGRFECLDYGGHACSVTASDEFDRRLVEFLQS</sequence>
<evidence type="ECO:0000313" key="5">
    <source>
        <dbReference type="Proteomes" id="UP000077875"/>
    </source>
</evidence>
<dbReference type="InterPro" id="IPR000073">
    <property type="entry name" value="AB_hydrolase_1"/>
</dbReference>
<feature type="domain" description="AB hydrolase-1" evidence="3">
    <location>
        <begin position="15"/>
        <end position="238"/>
    </location>
</feature>
<dbReference type="KEGG" id="haa:A5892_14185"/>
<accession>A0A172YGR3</accession>
<dbReference type="GO" id="GO:0047372">
    <property type="term" value="F:monoacylglycerol lipase activity"/>
    <property type="evidence" value="ECO:0007669"/>
    <property type="project" value="TreeGrafter"/>
</dbReference>
<dbReference type="GO" id="GO:0019740">
    <property type="term" value="P:nitrogen utilization"/>
    <property type="evidence" value="ECO:0007669"/>
    <property type="project" value="UniProtKB-UniRule"/>
</dbReference>
<dbReference type="Pfam" id="PF00561">
    <property type="entry name" value="Abhydrolase_1"/>
    <property type="match status" value="1"/>
</dbReference>
<evidence type="ECO:0000259" key="3">
    <source>
        <dbReference type="Pfam" id="PF00561"/>
    </source>
</evidence>
<organism evidence="4 5">
    <name type="scientific">Halotalea alkalilenta</name>
    <dbReference type="NCBI Taxonomy" id="376489"/>
    <lineage>
        <taxon>Bacteria</taxon>
        <taxon>Pseudomonadati</taxon>
        <taxon>Pseudomonadota</taxon>
        <taxon>Gammaproteobacteria</taxon>
        <taxon>Oceanospirillales</taxon>
        <taxon>Halomonadaceae</taxon>
        <taxon>Halotalea</taxon>
    </lineage>
</organism>
<comment type="catalytic activity">
    <reaction evidence="2">
        <text>carbamate + 2 H(+) = NH4(+) + CO2</text>
        <dbReference type="Rhea" id="RHEA:15649"/>
        <dbReference type="ChEBI" id="CHEBI:13941"/>
        <dbReference type="ChEBI" id="CHEBI:15378"/>
        <dbReference type="ChEBI" id="CHEBI:16526"/>
        <dbReference type="ChEBI" id="CHEBI:28938"/>
    </reaction>
</comment>
<dbReference type="RefSeq" id="WP_064123351.1">
    <property type="nucleotide sequence ID" value="NZ_CP015243.1"/>
</dbReference>
<dbReference type="EC" id="3.5.1.-" evidence="2"/>
<dbReference type="AlphaFoldDB" id="A0A172YGR3"/>
<dbReference type="PANTHER" id="PTHR43798:SF5">
    <property type="entry name" value="MONOACYLGLYCEROL LIPASE ABHD6"/>
    <property type="match status" value="1"/>
</dbReference>
<dbReference type="GO" id="GO:0016020">
    <property type="term" value="C:membrane"/>
    <property type="evidence" value="ECO:0007669"/>
    <property type="project" value="TreeGrafter"/>
</dbReference>
<keyword evidence="1 2" id="KW-0378">Hydrolase</keyword>